<keyword evidence="1" id="KW-0732">Signal</keyword>
<dbReference type="PANTHER" id="PTHR38075:SF1">
    <property type="entry name" value="DUF4139 DOMAIN-CONTAINING PROTEIN"/>
    <property type="match status" value="1"/>
</dbReference>
<dbReference type="PANTHER" id="PTHR38075">
    <property type="entry name" value="DUF4139 DOMAIN-CONTAINING PROTEIN"/>
    <property type="match status" value="1"/>
</dbReference>
<evidence type="ECO:0000313" key="3">
    <source>
        <dbReference type="Proteomes" id="UP000053099"/>
    </source>
</evidence>
<accession>A0A0N0ZP57</accession>
<feature type="signal peptide" evidence="1">
    <location>
        <begin position="1"/>
        <end position="19"/>
    </location>
</feature>
<dbReference type="AlphaFoldDB" id="A0A0N0ZP57"/>
<organism evidence="2 3">
    <name type="scientific">Thermus scotoductus</name>
    <dbReference type="NCBI Taxonomy" id="37636"/>
    <lineage>
        <taxon>Bacteria</taxon>
        <taxon>Thermotogati</taxon>
        <taxon>Deinococcota</taxon>
        <taxon>Deinococci</taxon>
        <taxon>Thermales</taxon>
        <taxon>Thermaceae</taxon>
        <taxon>Thermus</taxon>
    </lineage>
</organism>
<sequence length="336" mass="37335">MRKVQAGLLALLWSLGALAWAQEVVVYPGFAEVKEPVLLPPSAWVYLAGEKLSRMAPGSLRLLGVEEKERINQGTAVLFRYQGEGPATLRYLYTGLSGEVFYTLEEGRLTLWARLRLEGGPLEARKLTLLAGEAPLLGVAEAKGIPMRAFAEAPSGESPFGLFRYPLPPGRLEPGTTEIPVLKAQVSPTRLLRYQGPFRTDRLLALERGYRFTAPFPLAPGSLEVVEEGFFLGQALLPATPEGEVAEVWLGRDLEGRLERTVSLLQQSEKEATYRVETRLKNPYPYPIALLLSETFPQPFRLDFPEATHLPQGYRLEVPLKPGEALTLVYRLTLPR</sequence>
<protein>
    <recommendedName>
        <fullName evidence="4">DUF4139 domain-containing protein</fullName>
    </recommendedName>
</protein>
<name>A0A0N0ZP57_THESC</name>
<evidence type="ECO:0008006" key="4">
    <source>
        <dbReference type="Google" id="ProtNLM"/>
    </source>
</evidence>
<dbReference type="PATRIC" id="fig|37636.3.peg.751"/>
<proteinExistence type="predicted"/>
<evidence type="ECO:0000256" key="1">
    <source>
        <dbReference type="SAM" id="SignalP"/>
    </source>
</evidence>
<dbReference type="EMBL" id="LJJR01000021">
    <property type="protein sequence ID" value="KPD29716.1"/>
    <property type="molecule type" value="Genomic_DNA"/>
</dbReference>
<dbReference type="Proteomes" id="UP000053099">
    <property type="component" value="Unassembled WGS sequence"/>
</dbReference>
<feature type="chain" id="PRO_5005864959" description="DUF4139 domain-containing protein" evidence="1">
    <location>
        <begin position="20"/>
        <end position="336"/>
    </location>
</feature>
<gene>
    <name evidence="2" type="ORF">AN926_07850</name>
</gene>
<evidence type="ECO:0000313" key="2">
    <source>
        <dbReference type="EMBL" id="KPD29716.1"/>
    </source>
</evidence>
<reference evidence="2 3" key="1">
    <citation type="submission" date="2015-09" db="EMBL/GenBank/DDBJ databases">
        <title>Draft genome sequence of Thermus scotoductus strain K1 isolated from a geothermal spring in Nagorno-Karabakh, Armenia.</title>
        <authorList>
            <person name="Saghatelyan A."/>
            <person name="Poghosyan L."/>
            <person name="Panosyan H."/>
            <person name="Birkeland N.-K."/>
        </authorList>
    </citation>
    <scope>NUCLEOTIDE SEQUENCE [LARGE SCALE GENOMIC DNA]</scope>
    <source>
        <strain evidence="2 3">K1</strain>
    </source>
</reference>
<comment type="caution">
    <text evidence="2">The sequence shown here is derived from an EMBL/GenBank/DDBJ whole genome shotgun (WGS) entry which is preliminary data.</text>
</comment>